<dbReference type="OrthoDB" id="17296at2157"/>
<protein>
    <recommendedName>
        <fullName evidence="3">Endonuclease III</fullName>
    </recommendedName>
</protein>
<dbReference type="Pfam" id="PF01986">
    <property type="entry name" value="DUF123"/>
    <property type="match status" value="1"/>
</dbReference>
<accession>V4J4C0</accession>
<organism evidence="1 2">
    <name type="scientific">Candidatus Halobonum tyrrellensis G22</name>
    <dbReference type="NCBI Taxonomy" id="1324957"/>
    <lineage>
        <taxon>Archaea</taxon>
        <taxon>Methanobacteriati</taxon>
        <taxon>Methanobacteriota</taxon>
        <taxon>Stenosarchaea group</taxon>
        <taxon>Halobacteria</taxon>
        <taxon>Halobacteriales</taxon>
        <taxon>Haloferacaceae</taxon>
        <taxon>Candidatus Halobonum</taxon>
    </lineage>
</organism>
<dbReference type="CDD" id="cd10441">
    <property type="entry name" value="GIY-YIG_COG1833"/>
    <property type="match status" value="1"/>
</dbReference>
<evidence type="ECO:0000313" key="2">
    <source>
        <dbReference type="Proteomes" id="UP000017840"/>
    </source>
</evidence>
<keyword evidence="2" id="KW-1185">Reference proteome</keyword>
<reference evidence="1 2" key="1">
    <citation type="journal article" date="2013" name="Genome Announc.">
        <title>Draft Genome Sequence of 'Candidatus Halobonum tyrrellensis' Strain G22, Isolated from the Hypersaline Waters of Lake Tyrrell, Australia.</title>
        <authorList>
            <person name="Ugalde J.A."/>
            <person name="Narasingarao P."/>
            <person name="Kuo S."/>
            <person name="Podell S."/>
            <person name="Allen E.E."/>
        </authorList>
    </citation>
    <scope>NUCLEOTIDE SEQUENCE [LARGE SCALE GENOMIC DNA]</scope>
    <source>
        <strain evidence="1 2">G22</strain>
    </source>
</reference>
<evidence type="ECO:0000313" key="1">
    <source>
        <dbReference type="EMBL" id="ESP90212.1"/>
    </source>
</evidence>
<dbReference type="AlphaFoldDB" id="V4J4C0"/>
<sequence>MTADDDPTGEEGWGTYTLVFALPDPATVEVGALGTHDLPAGGYAYTGSALGSGGFARVDRHRRVAAGEHGVRHWHVDYLGGHPAVHLDGVVRAPGRDVECAVAGRLAAGPVDGFGASDCDCPSHLARYESTERAAAAVRAVYDAV</sequence>
<dbReference type="EMBL" id="ASGZ01000001">
    <property type="protein sequence ID" value="ESP90212.1"/>
    <property type="molecule type" value="Genomic_DNA"/>
</dbReference>
<dbReference type="Proteomes" id="UP000017840">
    <property type="component" value="Unassembled WGS sequence"/>
</dbReference>
<dbReference type="STRING" id="1324957.K933_00085"/>
<evidence type="ECO:0008006" key="3">
    <source>
        <dbReference type="Google" id="ProtNLM"/>
    </source>
</evidence>
<dbReference type="PANTHER" id="PTHR37460">
    <property type="entry name" value="ENDONUCLEASE III"/>
    <property type="match status" value="1"/>
</dbReference>
<comment type="caution">
    <text evidence="1">The sequence shown here is derived from an EMBL/GenBank/DDBJ whole genome shotgun (WGS) entry which is preliminary data.</text>
</comment>
<dbReference type="InterPro" id="IPR002837">
    <property type="entry name" value="DUF123"/>
</dbReference>
<dbReference type="PANTHER" id="PTHR37460:SF1">
    <property type="entry name" value="ENDONUCLEASE III"/>
    <property type="match status" value="1"/>
</dbReference>
<name>V4J4C0_9EURY</name>
<gene>
    <name evidence="1" type="ORF">K933_00085</name>
</gene>
<dbReference type="eggNOG" id="arCOG00463">
    <property type="taxonomic scope" value="Archaea"/>
</dbReference>
<dbReference type="PATRIC" id="fig|1324957.4.peg.18"/>
<proteinExistence type="predicted"/>